<reference evidence="3" key="2">
    <citation type="submission" date="2023-06" db="EMBL/GenBank/DDBJ databases">
        <authorList>
            <person name="Ma L."/>
            <person name="Liu K.-W."/>
            <person name="Li Z."/>
            <person name="Hsiao Y.-Y."/>
            <person name="Qi Y."/>
            <person name="Fu T."/>
            <person name="Tang G."/>
            <person name="Zhang D."/>
            <person name="Sun W.-H."/>
            <person name="Liu D.-K."/>
            <person name="Li Y."/>
            <person name="Chen G.-Z."/>
            <person name="Liu X.-D."/>
            <person name="Liao X.-Y."/>
            <person name="Jiang Y.-T."/>
            <person name="Yu X."/>
            <person name="Hao Y."/>
            <person name="Huang J."/>
            <person name="Zhao X.-W."/>
            <person name="Ke S."/>
            <person name="Chen Y.-Y."/>
            <person name="Wu W.-L."/>
            <person name="Hsu J.-L."/>
            <person name="Lin Y.-F."/>
            <person name="Huang M.-D."/>
            <person name="Li C.-Y."/>
            <person name="Huang L."/>
            <person name="Wang Z.-W."/>
            <person name="Zhao X."/>
            <person name="Zhong W.-Y."/>
            <person name="Peng D.-H."/>
            <person name="Ahmad S."/>
            <person name="Lan S."/>
            <person name="Zhang J.-S."/>
            <person name="Tsai W.-C."/>
            <person name="Van De Peer Y."/>
            <person name="Liu Z.-J."/>
        </authorList>
    </citation>
    <scope>NUCLEOTIDE SEQUENCE</scope>
    <source>
        <strain evidence="3">CP</strain>
        <tissue evidence="3">Leaves</tissue>
    </source>
</reference>
<name>A0AAV9FNT0_ACOCL</name>
<evidence type="ECO:0000313" key="4">
    <source>
        <dbReference type="Proteomes" id="UP001180020"/>
    </source>
</evidence>
<feature type="domain" description="Ycf2 N-terminal" evidence="2">
    <location>
        <begin position="1"/>
        <end position="65"/>
    </location>
</feature>
<proteinExistence type="predicted"/>
<gene>
    <name evidence="3" type="primary">ycf2-A</name>
    <name evidence="3" type="ORF">QJS10_CPA01g02481</name>
</gene>
<reference evidence="3" key="1">
    <citation type="journal article" date="2023" name="Nat. Commun.">
        <title>Diploid and tetraploid genomes of Acorus and the evolution of monocots.</title>
        <authorList>
            <person name="Ma L."/>
            <person name="Liu K.W."/>
            <person name="Li Z."/>
            <person name="Hsiao Y.Y."/>
            <person name="Qi Y."/>
            <person name="Fu T."/>
            <person name="Tang G.D."/>
            <person name="Zhang D."/>
            <person name="Sun W.H."/>
            <person name="Liu D.K."/>
            <person name="Li Y."/>
            <person name="Chen G.Z."/>
            <person name="Liu X.D."/>
            <person name="Liao X.Y."/>
            <person name="Jiang Y.T."/>
            <person name="Yu X."/>
            <person name="Hao Y."/>
            <person name="Huang J."/>
            <person name="Zhao X.W."/>
            <person name="Ke S."/>
            <person name="Chen Y.Y."/>
            <person name="Wu W.L."/>
            <person name="Hsu J.L."/>
            <person name="Lin Y.F."/>
            <person name="Huang M.D."/>
            <person name="Li C.Y."/>
            <person name="Huang L."/>
            <person name="Wang Z.W."/>
            <person name="Zhao X."/>
            <person name="Zhong W.Y."/>
            <person name="Peng D.H."/>
            <person name="Ahmad S."/>
            <person name="Lan S."/>
            <person name="Zhang J.S."/>
            <person name="Tsai W.C."/>
            <person name="Van de Peer Y."/>
            <person name="Liu Z.J."/>
        </authorList>
    </citation>
    <scope>NUCLEOTIDE SEQUENCE</scope>
    <source>
        <strain evidence="3">CP</strain>
    </source>
</reference>
<keyword evidence="4" id="KW-1185">Reference proteome</keyword>
<protein>
    <submittedName>
        <fullName evidence="3">Protein ycf2</fullName>
    </submittedName>
</protein>
<feature type="compositionally biased region" description="Basic and acidic residues" evidence="1">
    <location>
        <begin position="52"/>
        <end position="75"/>
    </location>
</feature>
<organism evidence="3 4">
    <name type="scientific">Acorus calamus</name>
    <name type="common">Sweet flag</name>
    <dbReference type="NCBI Taxonomy" id="4465"/>
    <lineage>
        <taxon>Eukaryota</taxon>
        <taxon>Viridiplantae</taxon>
        <taxon>Streptophyta</taxon>
        <taxon>Embryophyta</taxon>
        <taxon>Tracheophyta</taxon>
        <taxon>Spermatophyta</taxon>
        <taxon>Magnoliopsida</taxon>
        <taxon>Liliopsida</taxon>
        <taxon>Acoraceae</taxon>
        <taxon>Acorus</taxon>
    </lineage>
</organism>
<sequence>MSPLFPEHEKQMIIHRLPEEIDEFLGNPTRSIRSFFSDRWSELHMGSNPSTRDQKWLKKQPENKKKSGKKIIDHGQVEESKRLRHLRLRVQGLQTKFSIRENIQMRYPYIVFETPILSKPDELQMQNDAAINKKYARKLKKQEK</sequence>
<accession>A0AAV9FNT0</accession>
<dbReference type="EMBL" id="JAUJYO010000001">
    <property type="protein sequence ID" value="KAK1326364.1"/>
    <property type="molecule type" value="Genomic_DNA"/>
</dbReference>
<dbReference type="InterPro" id="IPR056777">
    <property type="entry name" value="Ycf2_N"/>
</dbReference>
<dbReference type="Proteomes" id="UP001180020">
    <property type="component" value="Unassembled WGS sequence"/>
</dbReference>
<dbReference type="AlphaFoldDB" id="A0AAV9FNT0"/>
<dbReference type="Pfam" id="PF05695">
    <property type="entry name" value="Ycf2"/>
    <property type="match status" value="1"/>
</dbReference>
<evidence type="ECO:0000313" key="3">
    <source>
        <dbReference type="EMBL" id="KAK1326364.1"/>
    </source>
</evidence>
<feature type="region of interest" description="Disordered" evidence="1">
    <location>
        <begin position="43"/>
        <end position="75"/>
    </location>
</feature>
<comment type="caution">
    <text evidence="3">The sequence shown here is derived from an EMBL/GenBank/DDBJ whole genome shotgun (WGS) entry which is preliminary data.</text>
</comment>
<evidence type="ECO:0000259" key="2">
    <source>
        <dbReference type="Pfam" id="PF05695"/>
    </source>
</evidence>
<evidence type="ECO:0000256" key="1">
    <source>
        <dbReference type="SAM" id="MobiDB-lite"/>
    </source>
</evidence>